<dbReference type="Gene3D" id="3.40.50.720">
    <property type="entry name" value="NAD(P)-binding Rossmann-like Domain"/>
    <property type="match status" value="1"/>
</dbReference>
<dbReference type="AlphaFoldDB" id="A0A7I7KWY7"/>
<dbReference type="KEGG" id="mcoo:MCOO_26000"/>
<dbReference type="Pfam" id="PF19328">
    <property type="entry name" value="DAP_DH_C"/>
    <property type="match status" value="1"/>
</dbReference>
<keyword evidence="3" id="KW-1185">Reference proteome</keyword>
<dbReference type="SUPFAM" id="SSF51735">
    <property type="entry name" value="NAD(P)-binding Rossmann-fold domains"/>
    <property type="match status" value="1"/>
</dbReference>
<dbReference type="InterPro" id="IPR045760">
    <property type="entry name" value="DAP_DH_C"/>
</dbReference>
<dbReference type="RefSeq" id="WP_232064570.1">
    <property type="nucleotide sequence ID" value="NZ_AP022569.1"/>
</dbReference>
<feature type="domain" description="2,4-diaminopentanoate dehydrogenase C-terminal" evidence="1">
    <location>
        <begin position="207"/>
        <end position="354"/>
    </location>
</feature>
<dbReference type="InterPro" id="IPR036291">
    <property type="entry name" value="NAD(P)-bd_dom_sf"/>
</dbReference>
<dbReference type="EMBL" id="AP022569">
    <property type="protein sequence ID" value="BBX46585.1"/>
    <property type="molecule type" value="Genomic_DNA"/>
</dbReference>
<evidence type="ECO:0000259" key="1">
    <source>
        <dbReference type="Pfam" id="PF19328"/>
    </source>
</evidence>
<evidence type="ECO:0000313" key="3">
    <source>
        <dbReference type="Proteomes" id="UP000465866"/>
    </source>
</evidence>
<organism evidence="2 3">
    <name type="scientific">Mycobacterium cookii</name>
    <dbReference type="NCBI Taxonomy" id="1775"/>
    <lineage>
        <taxon>Bacteria</taxon>
        <taxon>Bacillati</taxon>
        <taxon>Actinomycetota</taxon>
        <taxon>Actinomycetes</taxon>
        <taxon>Mycobacteriales</taxon>
        <taxon>Mycobacteriaceae</taxon>
        <taxon>Mycobacterium</taxon>
    </lineage>
</organism>
<dbReference type="CDD" id="cd24146">
    <property type="entry name" value="nat-AmDH_N_like"/>
    <property type="match status" value="1"/>
</dbReference>
<protein>
    <submittedName>
        <fullName evidence="2">Dihydrodipicolinate reductase</fullName>
    </submittedName>
</protein>
<name>A0A7I7KWY7_9MYCO</name>
<evidence type="ECO:0000313" key="2">
    <source>
        <dbReference type="EMBL" id="BBX46585.1"/>
    </source>
</evidence>
<sequence>MTAVIDGRPKSAERQTYRVVQWTTGNIGTKSVHAIVENSLLELVGCYAWSPDKVGRDVGELCGIAPLGVRATHDIDALIGLEPDCVVYNQMFADVDDLVRVLEAGINVVTTSEFITGHRLGEGRGRILQACERGGSTIFGSGLNPGFIELFAIVSAGLSDRIERVRIVESFDTTIYNSPETEKIMGFGYPIDYPDLPAVTEEGSGIFREAVLIVADALGVELDEIRCEAQYAQATEDVHLPGDWVIAKGCVAGIDVSWKGFVGERDVVEVRGVWTKGQSLEPTWTMGFGYNVTVEGRPTIKTTLAFEPPADFVAETIEEYILLGLTITAVPAITAIPAVVAAPPGIATYNDLPLLLPRGVLRT</sequence>
<accession>A0A7I7KWY7</accession>
<reference evidence="2 3" key="1">
    <citation type="journal article" date="2019" name="Emerg. Microbes Infect.">
        <title>Comprehensive subspecies identification of 175 nontuberculous mycobacteria species based on 7547 genomic profiles.</title>
        <authorList>
            <person name="Matsumoto Y."/>
            <person name="Kinjo T."/>
            <person name="Motooka D."/>
            <person name="Nabeya D."/>
            <person name="Jung N."/>
            <person name="Uechi K."/>
            <person name="Horii T."/>
            <person name="Iida T."/>
            <person name="Fujita J."/>
            <person name="Nakamura S."/>
        </authorList>
    </citation>
    <scope>NUCLEOTIDE SEQUENCE [LARGE SCALE GENOMIC DNA]</scope>
    <source>
        <strain evidence="2 3">JCM 12404</strain>
    </source>
</reference>
<dbReference type="Proteomes" id="UP000465866">
    <property type="component" value="Chromosome"/>
</dbReference>
<gene>
    <name evidence="2" type="primary">dapB_5</name>
    <name evidence="2" type="ORF">MCOO_26000</name>
</gene>
<proteinExistence type="predicted"/>